<dbReference type="PANTHER" id="PTHR23235">
    <property type="entry name" value="KRUEPPEL-LIKE TRANSCRIPTION FACTOR"/>
    <property type="match status" value="1"/>
</dbReference>
<feature type="domain" description="C2H2-type" evidence="9">
    <location>
        <begin position="240"/>
        <end position="269"/>
    </location>
</feature>
<keyword evidence="3 7" id="KW-0863">Zinc-finger</keyword>
<dbReference type="Proteomes" id="UP000070544">
    <property type="component" value="Unassembled WGS sequence"/>
</dbReference>
<dbReference type="GO" id="GO:0008270">
    <property type="term" value="F:zinc ion binding"/>
    <property type="evidence" value="ECO:0007669"/>
    <property type="project" value="UniProtKB-KW"/>
</dbReference>
<feature type="compositionally biased region" description="Low complexity" evidence="8">
    <location>
        <begin position="211"/>
        <end position="228"/>
    </location>
</feature>
<dbReference type="Pfam" id="PF00096">
    <property type="entry name" value="zf-C2H2"/>
    <property type="match status" value="2"/>
</dbReference>
<keyword evidence="2" id="KW-0677">Repeat</keyword>
<name>A0A139AEP0_GONPJ</name>
<evidence type="ECO:0000259" key="9">
    <source>
        <dbReference type="PROSITE" id="PS50157"/>
    </source>
</evidence>
<feature type="compositionally biased region" description="Polar residues" evidence="8">
    <location>
        <begin position="96"/>
        <end position="105"/>
    </location>
</feature>
<sequence>MHLQKLHNSPGMLFAPVAAPKHDAITLPSMGHQSHMTASGYHQRHSSLSAPWSRTSDATTVPMSRTMSDHSSEFDVASFASSSSGSPKSITGHPFSPQNTQLPMPPVGTSSLDGYYGSHVNSSIPNPVWTTPVGEYPPAPDQWRFSDAQYGRPPMTGPYGNHIPQPFPHMAYRQPAADFSGHPQGADPSAYRYSWPAHSSSHIPPSGNVVAPSEAALSPSSSSGKSSPTGPRQRSRELRFECDFPGCKRKFPFAAHLERHRRHHTGEKPFQCGICGACFSRKDNARLHVKIHTRNMPWTDTHVHIIEQ</sequence>
<dbReference type="AlphaFoldDB" id="A0A139AEP0"/>
<evidence type="ECO:0000256" key="7">
    <source>
        <dbReference type="PROSITE-ProRule" id="PRU00042"/>
    </source>
</evidence>
<evidence type="ECO:0000256" key="2">
    <source>
        <dbReference type="ARBA" id="ARBA00022737"/>
    </source>
</evidence>
<dbReference type="InterPro" id="IPR013087">
    <property type="entry name" value="Znf_C2H2_type"/>
</dbReference>
<dbReference type="FunFam" id="3.30.160.60:FF:000032">
    <property type="entry name" value="Krueppel-like factor 4"/>
    <property type="match status" value="1"/>
</dbReference>
<dbReference type="GO" id="GO:0000981">
    <property type="term" value="F:DNA-binding transcription factor activity, RNA polymerase II-specific"/>
    <property type="evidence" value="ECO:0007669"/>
    <property type="project" value="TreeGrafter"/>
</dbReference>
<dbReference type="PROSITE" id="PS50157">
    <property type="entry name" value="ZINC_FINGER_C2H2_2"/>
    <property type="match status" value="2"/>
</dbReference>
<feature type="region of interest" description="Disordered" evidence="8">
    <location>
        <begin position="33"/>
        <end position="105"/>
    </location>
</feature>
<dbReference type="EMBL" id="KQ965763">
    <property type="protein sequence ID" value="KXS15228.1"/>
    <property type="molecule type" value="Genomic_DNA"/>
</dbReference>
<evidence type="ECO:0000313" key="10">
    <source>
        <dbReference type="EMBL" id="KXS15228.1"/>
    </source>
</evidence>
<dbReference type="OrthoDB" id="654211at2759"/>
<dbReference type="STRING" id="1344416.A0A139AEP0"/>
<evidence type="ECO:0000256" key="6">
    <source>
        <dbReference type="ARBA" id="ARBA00023163"/>
    </source>
</evidence>
<keyword evidence="1" id="KW-0479">Metal-binding</keyword>
<keyword evidence="4" id="KW-0862">Zinc</keyword>
<dbReference type="InterPro" id="IPR036236">
    <property type="entry name" value="Znf_C2H2_sf"/>
</dbReference>
<proteinExistence type="predicted"/>
<accession>A0A139AEP0</accession>
<organism evidence="10 11">
    <name type="scientific">Gonapodya prolifera (strain JEL478)</name>
    <name type="common">Monoblepharis prolifera</name>
    <dbReference type="NCBI Taxonomy" id="1344416"/>
    <lineage>
        <taxon>Eukaryota</taxon>
        <taxon>Fungi</taxon>
        <taxon>Fungi incertae sedis</taxon>
        <taxon>Chytridiomycota</taxon>
        <taxon>Chytridiomycota incertae sedis</taxon>
        <taxon>Monoblepharidomycetes</taxon>
        <taxon>Monoblepharidales</taxon>
        <taxon>Gonapodyaceae</taxon>
        <taxon>Gonapodya</taxon>
    </lineage>
</organism>
<dbReference type="PANTHER" id="PTHR23235:SF120">
    <property type="entry name" value="KRUPPEL-LIKE FACTOR 15"/>
    <property type="match status" value="1"/>
</dbReference>
<protein>
    <recommendedName>
        <fullName evidence="9">C2H2-type domain-containing protein</fullName>
    </recommendedName>
</protein>
<feature type="compositionally biased region" description="Low complexity" evidence="8">
    <location>
        <begin position="74"/>
        <end position="89"/>
    </location>
</feature>
<gene>
    <name evidence="10" type="ORF">M427DRAFT_56855</name>
</gene>
<evidence type="ECO:0000256" key="4">
    <source>
        <dbReference type="ARBA" id="ARBA00022833"/>
    </source>
</evidence>
<dbReference type="SMART" id="SM00355">
    <property type="entry name" value="ZnF_C2H2"/>
    <property type="match status" value="2"/>
</dbReference>
<evidence type="ECO:0000256" key="1">
    <source>
        <dbReference type="ARBA" id="ARBA00022723"/>
    </source>
</evidence>
<evidence type="ECO:0000256" key="5">
    <source>
        <dbReference type="ARBA" id="ARBA00023015"/>
    </source>
</evidence>
<keyword evidence="5" id="KW-0805">Transcription regulation</keyword>
<feature type="domain" description="C2H2-type" evidence="9">
    <location>
        <begin position="270"/>
        <end position="297"/>
    </location>
</feature>
<evidence type="ECO:0000256" key="3">
    <source>
        <dbReference type="ARBA" id="ARBA00022771"/>
    </source>
</evidence>
<dbReference type="GO" id="GO:0000978">
    <property type="term" value="F:RNA polymerase II cis-regulatory region sequence-specific DNA binding"/>
    <property type="evidence" value="ECO:0007669"/>
    <property type="project" value="TreeGrafter"/>
</dbReference>
<feature type="compositionally biased region" description="Polar residues" evidence="8">
    <location>
        <begin position="46"/>
        <end position="66"/>
    </location>
</feature>
<keyword evidence="6" id="KW-0804">Transcription</keyword>
<reference evidence="10 11" key="1">
    <citation type="journal article" date="2015" name="Genome Biol. Evol.">
        <title>Phylogenomic analyses indicate that early fungi evolved digesting cell walls of algal ancestors of land plants.</title>
        <authorList>
            <person name="Chang Y."/>
            <person name="Wang S."/>
            <person name="Sekimoto S."/>
            <person name="Aerts A.L."/>
            <person name="Choi C."/>
            <person name="Clum A."/>
            <person name="LaButti K.M."/>
            <person name="Lindquist E.A."/>
            <person name="Yee Ngan C."/>
            <person name="Ohm R.A."/>
            <person name="Salamov A.A."/>
            <person name="Grigoriev I.V."/>
            <person name="Spatafora J.W."/>
            <person name="Berbee M.L."/>
        </authorList>
    </citation>
    <scope>NUCLEOTIDE SEQUENCE [LARGE SCALE GENOMIC DNA]</scope>
    <source>
        <strain evidence="10 11">JEL478</strain>
    </source>
</reference>
<feature type="region of interest" description="Disordered" evidence="8">
    <location>
        <begin position="173"/>
        <end position="237"/>
    </location>
</feature>
<evidence type="ECO:0000256" key="8">
    <source>
        <dbReference type="SAM" id="MobiDB-lite"/>
    </source>
</evidence>
<dbReference type="SUPFAM" id="SSF57667">
    <property type="entry name" value="beta-beta-alpha zinc fingers"/>
    <property type="match status" value="1"/>
</dbReference>
<dbReference type="Gene3D" id="3.30.160.60">
    <property type="entry name" value="Classic Zinc Finger"/>
    <property type="match status" value="2"/>
</dbReference>
<dbReference type="PROSITE" id="PS00028">
    <property type="entry name" value="ZINC_FINGER_C2H2_1"/>
    <property type="match status" value="2"/>
</dbReference>
<keyword evidence="11" id="KW-1185">Reference proteome</keyword>
<evidence type="ECO:0000313" key="11">
    <source>
        <dbReference type="Proteomes" id="UP000070544"/>
    </source>
</evidence>